<dbReference type="InterPro" id="IPR011990">
    <property type="entry name" value="TPR-like_helical_dom_sf"/>
</dbReference>
<evidence type="ECO:0000313" key="4">
    <source>
        <dbReference type="RefSeq" id="XP_030750547.1"/>
    </source>
</evidence>
<dbReference type="PANTHER" id="PTHR12948">
    <property type="entry name" value="NEDD8 ULTIMATE BUSTER-1 BS4 PROTEIN"/>
    <property type="match status" value="1"/>
</dbReference>
<reference evidence="4" key="1">
    <citation type="submission" date="2025-08" db="UniProtKB">
        <authorList>
            <consortium name="RefSeq"/>
        </authorList>
    </citation>
    <scope>IDENTIFICATION</scope>
    <source>
        <tissue evidence="4">Gonads</tissue>
    </source>
</reference>
<sequence>MNNSVEKDDLLIQIKDILRKQEVKLWLTPYYTDEGTSEANLKNLSKVISETLSLSIDTCLEIVKELQVNSLENLKQRNRFQDSGLATLKIKIVSQGKPPRILIKEMMLSCRGCELREKICQDVSIEPDKIKLISAGKVLLCDECLRNQGVKNGQQILAILLSETPNEAEKNENKIKELESVKTDSQLLALDNDYMMLEDQFGNPIKIPNNERKALIVAMTLHEKGRAALKREDYSTALVFYLEADHEFRNCSSGLLSSVDNYALLDLDIAWCYLCLQSFSHLPEAEERLQKCHEKFQKTYGSNMERLIAVKGSSGNEACLLARLHLLQAVVLYHQNKRSESLVLLKAVQQELLKLKVDENSITALIELGYSTAEARVGLRAVGGDVNLAANYIDENRQKRYESRKKAKAEKILEKERKKLGLCADGKQYVDPNFMKILVNMGYNKEVARIALKKCNNVISDSIQHIQENPVPGPSESKSMEFLALIEDLVPQLVEAGFDPRMAKIALLRHNGDITKSAEELLLNDGVVPGDLSEFNISSESIEQIKKRKIEEEEKERAFERLKEDISIVDDDHLDINLAQEELFLNQYLSLLERK</sequence>
<dbReference type="PROSITE" id="PS50053">
    <property type="entry name" value="UBIQUITIN_2"/>
    <property type="match status" value="1"/>
</dbReference>
<dbReference type="PANTHER" id="PTHR12948:SF3">
    <property type="entry name" value="NEDD8 ULTIMATE BUSTER 1"/>
    <property type="match status" value="1"/>
</dbReference>
<dbReference type="GO" id="GO:2000058">
    <property type="term" value="P:regulation of ubiquitin-dependent protein catabolic process"/>
    <property type="evidence" value="ECO:0007669"/>
    <property type="project" value="TreeGrafter"/>
</dbReference>
<dbReference type="Proteomes" id="UP000504635">
    <property type="component" value="Unplaced"/>
</dbReference>
<dbReference type="FunCoup" id="A0A6J2XGZ1">
    <property type="interactions" value="2060"/>
</dbReference>
<dbReference type="InterPro" id="IPR039749">
    <property type="entry name" value="NUB1"/>
</dbReference>
<dbReference type="GeneID" id="115878259"/>
<dbReference type="KEGG" id="soy:115878259"/>
<organism evidence="3 4">
    <name type="scientific">Sitophilus oryzae</name>
    <name type="common">Rice weevil</name>
    <name type="synonym">Curculio oryzae</name>
    <dbReference type="NCBI Taxonomy" id="7048"/>
    <lineage>
        <taxon>Eukaryota</taxon>
        <taxon>Metazoa</taxon>
        <taxon>Ecdysozoa</taxon>
        <taxon>Arthropoda</taxon>
        <taxon>Hexapoda</taxon>
        <taxon>Insecta</taxon>
        <taxon>Pterygota</taxon>
        <taxon>Neoptera</taxon>
        <taxon>Endopterygota</taxon>
        <taxon>Coleoptera</taxon>
        <taxon>Polyphaga</taxon>
        <taxon>Cucujiformia</taxon>
        <taxon>Curculionidae</taxon>
        <taxon>Dryophthorinae</taxon>
        <taxon>Sitophilus</taxon>
    </lineage>
</organism>
<dbReference type="OrthoDB" id="434245at2759"/>
<dbReference type="InterPro" id="IPR029071">
    <property type="entry name" value="Ubiquitin-like_domsf"/>
</dbReference>
<dbReference type="PROSITE" id="PS50030">
    <property type="entry name" value="UBA"/>
    <property type="match status" value="2"/>
</dbReference>
<accession>A0A6J2XGZ1</accession>
<dbReference type="InterPro" id="IPR009060">
    <property type="entry name" value="UBA-like_sf"/>
</dbReference>
<evidence type="ECO:0000313" key="3">
    <source>
        <dbReference type="Proteomes" id="UP000504635"/>
    </source>
</evidence>
<dbReference type="AlphaFoldDB" id="A0A6J2XGZ1"/>
<dbReference type="SUPFAM" id="SSF54236">
    <property type="entry name" value="Ubiquitin-like"/>
    <property type="match status" value="1"/>
</dbReference>
<dbReference type="InterPro" id="IPR015940">
    <property type="entry name" value="UBA"/>
</dbReference>
<dbReference type="CDD" id="cd17062">
    <property type="entry name" value="Ubl_NUB1"/>
    <property type="match status" value="1"/>
</dbReference>
<dbReference type="SUPFAM" id="SSF48452">
    <property type="entry name" value="TPR-like"/>
    <property type="match status" value="1"/>
</dbReference>
<dbReference type="InParanoid" id="A0A6J2XGZ1"/>
<dbReference type="Pfam" id="PF00627">
    <property type="entry name" value="UBA"/>
    <property type="match status" value="1"/>
</dbReference>
<proteinExistence type="predicted"/>
<name>A0A6J2XGZ1_SITOR</name>
<protein>
    <submittedName>
        <fullName evidence="4">NEDD8 ultimate buster 1-like</fullName>
    </submittedName>
</protein>
<dbReference type="InterPro" id="IPR000626">
    <property type="entry name" value="Ubiquitin-like_dom"/>
</dbReference>
<dbReference type="Pfam" id="PF18037">
    <property type="entry name" value="Ubiquitin_5"/>
    <property type="match status" value="1"/>
</dbReference>
<keyword evidence="3" id="KW-1185">Reference proteome</keyword>
<dbReference type="Gene3D" id="3.10.20.90">
    <property type="entry name" value="Phosphatidylinositol 3-kinase Catalytic Subunit, Chain A, domain 1"/>
    <property type="match status" value="1"/>
</dbReference>
<evidence type="ECO:0000259" key="2">
    <source>
        <dbReference type="PROSITE" id="PS50053"/>
    </source>
</evidence>
<dbReference type="CDD" id="cd14291">
    <property type="entry name" value="UBA1_NUB1_like"/>
    <property type="match status" value="1"/>
</dbReference>
<feature type="domain" description="Ubiquitin-like" evidence="2">
    <location>
        <begin position="86"/>
        <end position="160"/>
    </location>
</feature>
<dbReference type="SMART" id="SM00165">
    <property type="entry name" value="UBA"/>
    <property type="match status" value="3"/>
</dbReference>
<feature type="domain" description="UBA" evidence="1">
    <location>
        <begin position="356"/>
        <end position="396"/>
    </location>
</feature>
<dbReference type="Gene3D" id="1.10.8.10">
    <property type="entry name" value="DNA helicase RuvA subunit, C-terminal domain"/>
    <property type="match status" value="3"/>
</dbReference>
<dbReference type="RefSeq" id="XP_030750547.1">
    <property type="nucleotide sequence ID" value="XM_030894687.1"/>
</dbReference>
<gene>
    <name evidence="4" type="primary">LOC115878259</name>
</gene>
<evidence type="ECO:0000259" key="1">
    <source>
        <dbReference type="PROSITE" id="PS50030"/>
    </source>
</evidence>
<dbReference type="InterPro" id="IPR041207">
    <property type="entry name" value="NUB1_ubiquitin-like_dom"/>
</dbReference>
<dbReference type="SUPFAM" id="SSF46934">
    <property type="entry name" value="UBA-like"/>
    <property type="match status" value="3"/>
</dbReference>
<feature type="domain" description="UBA" evidence="1">
    <location>
        <begin position="484"/>
        <end position="524"/>
    </location>
</feature>